<dbReference type="EMBL" id="BAABAS010000012">
    <property type="protein sequence ID" value="GAA4235315.1"/>
    <property type="molecule type" value="Genomic_DNA"/>
</dbReference>
<sequence length="460" mass="50661">MTRDVIRRRAFVLMGDPPKVGGFLADLHSRDLAILMITGPPRSDLDEASRAFLDVPDHPFSVIDETALLEGDDLAGIVDRIRRWSDRYSIAGIFGASAVFAEAAAIVADGLGIPGVGMRAARVCRDKLLQRHYLGAWSPESRLATAESGDEAVEWAAKSLPVVVKPLHLSSSVGVRQFDDATALARHLGRLGPGDRLLIEPRVNGREYNVDIITVRGRPVFSAITQKGTNEQSTPFFAELVHTIPPVNLNERENERLLETARDVVRHLRFETGWAHAEYRLNEAGEPVLMEIAARPPGDGCMALFHLATGHPFESLLIEAALGKEVAYPEPRRRVRQVYFDHAPGILRDVTVEWPPDVSTRWLCPAGIWPPPRPLPRHAPPTLHEVMVQKNQHATLRPIADSGHRAVTALFDAPFDADIDLLDAQVRDAVTLHIETHPPRRSVPGGRPPTRDRSGSGTAM</sequence>
<dbReference type="SUPFAM" id="SSF56059">
    <property type="entry name" value="Glutathione synthetase ATP-binding domain-like"/>
    <property type="match status" value="1"/>
</dbReference>
<keyword evidence="8" id="KW-1185">Reference proteome</keyword>
<keyword evidence="3 4" id="KW-0067">ATP-binding</keyword>
<evidence type="ECO:0000256" key="2">
    <source>
        <dbReference type="ARBA" id="ARBA00022741"/>
    </source>
</evidence>
<dbReference type="Gene3D" id="3.30.470.20">
    <property type="entry name" value="ATP-grasp fold, B domain"/>
    <property type="match status" value="1"/>
</dbReference>
<feature type="region of interest" description="Disordered" evidence="5">
    <location>
        <begin position="433"/>
        <end position="460"/>
    </location>
</feature>
<dbReference type="Pfam" id="PF13535">
    <property type="entry name" value="ATP-grasp_4"/>
    <property type="match status" value="1"/>
</dbReference>
<gene>
    <name evidence="7" type="ORF">GCM10022254_42330</name>
</gene>
<dbReference type="InterPro" id="IPR052032">
    <property type="entry name" value="ATP-dep_AA_Ligase"/>
</dbReference>
<dbReference type="PANTHER" id="PTHR43585">
    <property type="entry name" value="FUMIPYRROLE BIOSYNTHESIS PROTEIN C"/>
    <property type="match status" value="1"/>
</dbReference>
<reference evidence="8" key="1">
    <citation type="journal article" date="2019" name="Int. J. Syst. Evol. Microbiol.">
        <title>The Global Catalogue of Microorganisms (GCM) 10K type strain sequencing project: providing services to taxonomists for standard genome sequencing and annotation.</title>
        <authorList>
            <consortium name="The Broad Institute Genomics Platform"/>
            <consortium name="The Broad Institute Genome Sequencing Center for Infectious Disease"/>
            <person name="Wu L."/>
            <person name="Ma J."/>
        </authorList>
    </citation>
    <scope>NUCLEOTIDE SEQUENCE [LARGE SCALE GENOMIC DNA]</scope>
    <source>
        <strain evidence="8">JCM 17440</strain>
    </source>
</reference>
<comment type="caution">
    <text evidence="7">The sequence shown here is derived from an EMBL/GenBank/DDBJ whole genome shotgun (WGS) entry which is preliminary data.</text>
</comment>
<evidence type="ECO:0000256" key="1">
    <source>
        <dbReference type="ARBA" id="ARBA00022598"/>
    </source>
</evidence>
<accession>A0ABP8C813</accession>
<evidence type="ECO:0000313" key="8">
    <source>
        <dbReference type="Proteomes" id="UP001501710"/>
    </source>
</evidence>
<feature type="domain" description="ATP-grasp" evidence="6">
    <location>
        <begin position="130"/>
        <end position="322"/>
    </location>
</feature>
<evidence type="ECO:0000256" key="5">
    <source>
        <dbReference type="SAM" id="MobiDB-lite"/>
    </source>
</evidence>
<keyword evidence="2 4" id="KW-0547">Nucleotide-binding</keyword>
<evidence type="ECO:0000259" key="6">
    <source>
        <dbReference type="PROSITE" id="PS50975"/>
    </source>
</evidence>
<dbReference type="Proteomes" id="UP001501710">
    <property type="component" value="Unassembled WGS sequence"/>
</dbReference>
<proteinExistence type="predicted"/>
<dbReference type="PROSITE" id="PS50975">
    <property type="entry name" value="ATP_GRASP"/>
    <property type="match status" value="1"/>
</dbReference>
<keyword evidence="1" id="KW-0436">Ligase</keyword>
<evidence type="ECO:0000256" key="3">
    <source>
        <dbReference type="ARBA" id="ARBA00022840"/>
    </source>
</evidence>
<dbReference type="InterPro" id="IPR011761">
    <property type="entry name" value="ATP-grasp"/>
</dbReference>
<organism evidence="7 8">
    <name type="scientific">Actinomadura meridiana</name>
    <dbReference type="NCBI Taxonomy" id="559626"/>
    <lineage>
        <taxon>Bacteria</taxon>
        <taxon>Bacillati</taxon>
        <taxon>Actinomycetota</taxon>
        <taxon>Actinomycetes</taxon>
        <taxon>Streptosporangiales</taxon>
        <taxon>Thermomonosporaceae</taxon>
        <taxon>Actinomadura</taxon>
    </lineage>
</organism>
<dbReference type="RefSeq" id="WP_344899222.1">
    <property type="nucleotide sequence ID" value="NZ_BAABAS010000012.1"/>
</dbReference>
<evidence type="ECO:0000256" key="4">
    <source>
        <dbReference type="PROSITE-ProRule" id="PRU00409"/>
    </source>
</evidence>
<evidence type="ECO:0000313" key="7">
    <source>
        <dbReference type="EMBL" id="GAA4235315.1"/>
    </source>
</evidence>
<dbReference type="PANTHER" id="PTHR43585:SF2">
    <property type="entry name" value="ATP-GRASP ENZYME FSQD"/>
    <property type="match status" value="1"/>
</dbReference>
<protein>
    <recommendedName>
        <fullName evidence="6">ATP-grasp domain-containing protein</fullName>
    </recommendedName>
</protein>
<name>A0ABP8C813_9ACTN</name>